<evidence type="ECO:0000256" key="2">
    <source>
        <dbReference type="ARBA" id="ARBA00007363"/>
    </source>
</evidence>
<protein>
    <submittedName>
        <fullName evidence="7">Uncharacterized protein</fullName>
    </submittedName>
</protein>
<reference evidence="7 8" key="1">
    <citation type="journal article" date="2024" name="BMC Genomics">
        <title>De novo assembly and annotation of Popillia japonica's genome with initial clues to its potential as an invasive pest.</title>
        <authorList>
            <person name="Cucini C."/>
            <person name="Boschi S."/>
            <person name="Funari R."/>
            <person name="Cardaioli E."/>
            <person name="Iannotti N."/>
            <person name="Marturano G."/>
            <person name="Paoli F."/>
            <person name="Bruttini M."/>
            <person name="Carapelli A."/>
            <person name="Frati F."/>
            <person name="Nardi F."/>
        </authorList>
    </citation>
    <scope>NUCLEOTIDE SEQUENCE [LARGE SCALE GENOMIC DNA]</scope>
    <source>
        <strain evidence="7">DMR45628</strain>
    </source>
</reference>
<dbReference type="GO" id="GO:0016020">
    <property type="term" value="C:membrane"/>
    <property type="evidence" value="ECO:0007669"/>
    <property type="project" value="UniProtKB-SubCell"/>
</dbReference>
<dbReference type="AlphaFoldDB" id="A0AAW1IZM7"/>
<comment type="subcellular location">
    <subcellularLocation>
        <location evidence="1">Membrane</location>
        <topology evidence="1">Single-pass membrane protein</topology>
    </subcellularLocation>
</comment>
<keyword evidence="4 6" id="KW-1133">Transmembrane helix</keyword>
<keyword evidence="8" id="KW-1185">Reference proteome</keyword>
<evidence type="ECO:0000256" key="1">
    <source>
        <dbReference type="ARBA" id="ARBA00004167"/>
    </source>
</evidence>
<evidence type="ECO:0000313" key="7">
    <source>
        <dbReference type="EMBL" id="KAK9695596.1"/>
    </source>
</evidence>
<dbReference type="EMBL" id="JASPKY010000476">
    <property type="protein sequence ID" value="KAK9695596.1"/>
    <property type="molecule type" value="Genomic_DNA"/>
</dbReference>
<evidence type="ECO:0000256" key="5">
    <source>
        <dbReference type="ARBA" id="ARBA00023136"/>
    </source>
</evidence>
<keyword evidence="3 6" id="KW-0812">Transmembrane</keyword>
<evidence type="ECO:0000256" key="6">
    <source>
        <dbReference type="SAM" id="Phobius"/>
    </source>
</evidence>
<feature type="transmembrane region" description="Helical" evidence="6">
    <location>
        <begin position="81"/>
        <end position="100"/>
    </location>
</feature>
<name>A0AAW1IZM7_POPJA</name>
<organism evidence="7 8">
    <name type="scientific">Popillia japonica</name>
    <name type="common">Japanese beetle</name>
    <dbReference type="NCBI Taxonomy" id="7064"/>
    <lineage>
        <taxon>Eukaryota</taxon>
        <taxon>Metazoa</taxon>
        <taxon>Ecdysozoa</taxon>
        <taxon>Arthropoda</taxon>
        <taxon>Hexapoda</taxon>
        <taxon>Insecta</taxon>
        <taxon>Pterygota</taxon>
        <taxon>Neoptera</taxon>
        <taxon>Endopterygota</taxon>
        <taxon>Coleoptera</taxon>
        <taxon>Polyphaga</taxon>
        <taxon>Scarabaeiformia</taxon>
        <taxon>Scarabaeidae</taxon>
        <taxon>Rutelinae</taxon>
        <taxon>Popillia</taxon>
    </lineage>
</organism>
<keyword evidence="5 6" id="KW-0472">Membrane</keyword>
<dbReference type="Proteomes" id="UP001458880">
    <property type="component" value="Unassembled WGS sequence"/>
</dbReference>
<accession>A0AAW1IZM7</accession>
<dbReference type="PANTHER" id="PTHR13674">
    <property type="entry name" value="GROWTH AND TRANSFORMATION-DEPENDENT PROTEIN"/>
    <property type="match status" value="1"/>
</dbReference>
<evidence type="ECO:0000313" key="8">
    <source>
        <dbReference type="Proteomes" id="UP001458880"/>
    </source>
</evidence>
<evidence type="ECO:0000256" key="4">
    <source>
        <dbReference type="ARBA" id="ARBA00022989"/>
    </source>
</evidence>
<gene>
    <name evidence="7" type="ORF">QE152_g32455</name>
</gene>
<dbReference type="PANTHER" id="PTHR13674:SF5">
    <property type="entry name" value="UPF0389 PROTEIN CG9231"/>
    <property type="match status" value="1"/>
</dbReference>
<evidence type="ECO:0000256" key="3">
    <source>
        <dbReference type="ARBA" id="ARBA00022692"/>
    </source>
</evidence>
<comment type="caution">
    <text evidence="7">The sequence shown here is derived from an EMBL/GenBank/DDBJ whole genome shotgun (WGS) entry which is preliminary data.</text>
</comment>
<comment type="similarity">
    <text evidence="2">Belongs to the UPF0389 family.</text>
</comment>
<dbReference type="InterPro" id="IPR009432">
    <property type="entry name" value="DUF1075"/>
</dbReference>
<proteinExistence type="inferred from homology"/>
<dbReference type="Pfam" id="PF06388">
    <property type="entry name" value="DUF1075"/>
    <property type="match status" value="1"/>
</dbReference>
<sequence>MANIVKLLLPQTGILTRNVTSVLCKNVRFESHNLKTNLHKVNNLEKRFLVWTKKYKTVEEVPNLVPAETVEKARNRMRIRIANIMMAATLVACILVSMSGKRARDRGESLLQQNLDWHKAVKEEAEKEKLKAEATS</sequence>